<reference evidence="1" key="1">
    <citation type="submission" date="2014-11" db="EMBL/GenBank/DDBJ databases">
        <authorList>
            <person name="Amaro Gonzalez C."/>
        </authorList>
    </citation>
    <scope>NUCLEOTIDE SEQUENCE</scope>
</reference>
<reference evidence="1" key="2">
    <citation type="journal article" date="2015" name="Fish Shellfish Immunol.">
        <title>Early steps in the European eel (Anguilla anguilla)-Vibrio vulnificus interaction in the gills: Role of the RtxA13 toxin.</title>
        <authorList>
            <person name="Callol A."/>
            <person name="Pajuelo D."/>
            <person name="Ebbesson L."/>
            <person name="Teles M."/>
            <person name="MacKenzie S."/>
            <person name="Amaro C."/>
        </authorList>
    </citation>
    <scope>NUCLEOTIDE SEQUENCE</scope>
</reference>
<dbReference type="EMBL" id="GBXM01064704">
    <property type="protein sequence ID" value="JAH43873.1"/>
    <property type="molecule type" value="Transcribed_RNA"/>
</dbReference>
<evidence type="ECO:0000313" key="1">
    <source>
        <dbReference type="EMBL" id="JAH43873.1"/>
    </source>
</evidence>
<sequence length="39" mass="4707">MTNLSDFKTETRFSPVRCPRFCIPMCIYRLRLKDISETH</sequence>
<organism evidence="1">
    <name type="scientific">Anguilla anguilla</name>
    <name type="common">European freshwater eel</name>
    <name type="synonym">Muraena anguilla</name>
    <dbReference type="NCBI Taxonomy" id="7936"/>
    <lineage>
        <taxon>Eukaryota</taxon>
        <taxon>Metazoa</taxon>
        <taxon>Chordata</taxon>
        <taxon>Craniata</taxon>
        <taxon>Vertebrata</taxon>
        <taxon>Euteleostomi</taxon>
        <taxon>Actinopterygii</taxon>
        <taxon>Neopterygii</taxon>
        <taxon>Teleostei</taxon>
        <taxon>Anguilliformes</taxon>
        <taxon>Anguillidae</taxon>
        <taxon>Anguilla</taxon>
    </lineage>
</organism>
<name>A0A0E9STN0_ANGAN</name>
<protein>
    <submittedName>
        <fullName evidence="1">Uncharacterized protein</fullName>
    </submittedName>
</protein>
<dbReference type="AlphaFoldDB" id="A0A0E9STN0"/>
<accession>A0A0E9STN0</accession>
<proteinExistence type="predicted"/>